<comment type="caution">
    <text evidence="2">The sequence shown here is derived from an EMBL/GenBank/DDBJ whole genome shotgun (WGS) entry which is preliminary data.</text>
</comment>
<feature type="region of interest" description="Disordered" evidence="1">
    <location>
        <begin position="178"/>
        <end position="197"/>
    </location>
</feature>
<sequence length="197" mass="22616">MEKTAASMLETLVKWREENEASLSMRRQANLKDMSMKKAMLLDGIKEMRALCKTPFLPPPVPIYHANEPGEESEPIRKRKRGVGRPKRNAVAEKNTKKPIVETKHQPTTHLKRIAPTRRRRRGGMDAKILQDIETYDWNSPFSIESATKRLAQLKEADPAIADCLDIVHFRYGPHMWTDATVGPRSRKRSSPTEYQV</sequence>
<dbReference type="Proteomes" id="UP000481153">
    <property type="component" value="Unassembled WGS sequence"/>
</dbReference>
<dbReference type="AlphaFoldDB" id="A0A6G0WI93"/>
<evidence type="ECO:0000313" key="2">
    <source>
        <dbReference type="EMBL" id="KAF0726931.1"/>
    </source>
</evidence>
<dbReference type="VEuPathDB" id="FungiDB:AeMF1_003220"/>
<feature type="compositionally biased region" description="Basic residues" evidence="1">
    <location>
        <begin position="77"/>
        <end position="88"/>
    </location>
</feature>
<proteinExistence type="predicted"/>
<evidence type="ECO:0000313" key="3">
    <source>
        <dbReference type="Proteomes" id="UP000481153"/>
    </source>
</evidence>
<keyword evidence="3" id="KW-1185">Reference proteome</keyword>
<gene>
    <name evidence="2" type="ORF">Ae201684_014922</name>
</gene>
<dbReference type="EMBL" id="VJMJ01000204">
    <property type="protein sequence ID" value="KAF0726931.1"/>
    <property type="molecule type" value="Genomic_DNA"/>
</dbReference>
<organism evidence="2 3">
    <name type="scientific">Aphanomyces euteiches</name>
    <dbReference type="NCBI Taxonomy" id="100861"/>
    <lineage>
        <taxon>Eukaryota</taxon>
        <taxon>Sar</taxon>
        <taxon>Stramenopiles</taxon>
        <taxon>Oomycota</taxon>
        <taxon>Saprolegniomycetes</taxon>
        <taxon>Saprolegniales</taxon>
        <taxon>Verrucalvaceae</taxon>
        <taxon>Aphanomyces</taxon>
    </lineage>
</organism>
<name>A0A6G0WI93_9STRA</name>
<feature type="region of interest" description="Disordered" evidence="1">
    <location>
        <begin position="65"/>
        <end position="94"/>
    </location>
</feature>
<protein>
    <submittedName>
        <fullName evidence="2">Uncharacterized protein</fullName>
    </submittedName>
</protein>
<accession>A0A6G0WI93</accession>
<reference evidence="2 3" key="1">
    <citation type="submission" date="2019-07" db="EMBL/GenBank/DDBJ databases">
        <title>Genomics analysis of Aphanomyces spp. identifies a new class of oomycete effector associated with host adaptation.</title>
        <authorList>
            <person name="Gaulin E."/>
        </authorList>
    </citation>
    <scope>NUCLEOTIDE SEQUENCE [LARGE SCALE GENOMIC DNA]</scope>
    <source>
        <strain evidence="2 3">ATCC 201684</strain>
    </source>
</reference>
<evidence type="ECO:0000256" key="1">
    <source>
        <dbReference type="SAM" id="MobiDB-lite"/>
    </source>
</evidence>